<dbReference type="EMBL" id="MELK01000052">
    <property type="protein sequence ID" value="OFW55638.1"/>
    <property type="molecule type" value="Genomic_DNA"/>
</dbReference>
<dbReference type="Proteomes" id="UP000177876">
    <property type="component" value="Unassembled WGS sequence"/>
</dbReference>
<sequence>MTAKGYMRTSINQEAGFTVAEVLVAALILVIAILPMAGMFDGAYLVSRAAADINKSGDCLRMYVESVKNFAFYEAHTTDDVDEKLDIDDYYWGRSPSPGSNSWTNAPYVLIKAPGIEPYPDMRVEIKMSYLDEEVLAGSLEQAANDTVMDSGWSPNGVIGGLFTYGSDRPRTAGGKSLNLVMYEVRVTATGSGITYTDVELLASPTDVVMNVYIDKVVNVSPDESKKGTRTNSLDECISAPHNKPGILIRAYGEGFTEAQVDSGLVDLKLVRVDDADLELSSMTYGEEGSLKYLEGSIDLNDGGIRSPWGDEPLDYRAPGNWNAWLVVNHVISVRNDAFIVEYPLPVYSATSTYHDSDNSDGDKSGLESTEDEVLTFTNLSYFTDLVPYIYPNPGIGAIVILVHSQLDSQGQPLDFIIGTNETIAPAGNGYDSGITATATFDFTGHIGGYYMVRIVNCVTRATPDIEVPGNTYIELDDPTLYYYLDGPPRVDEVYVYEETPASTELRHFGYDDRPYTYTLEIKGYNFDNLISGNDIIMGIGGDISADPPAGATNEITPVTATAIDSQTLQATFDFGPNVEDSERGQYWLYVRNSNGFGWVLNPAFDVRQPAPIIYSCNVDSSSLYGCDQNYYGTILRITGECFDSDLISGNLFEVRIREVTEPTNDWLATEAMPAYSSQDSGRLLYPIINLIDCDTGTWEIYGKSIPGNLTDSGYTDFQSGIVYASYLDINAGAPMLLTENIPITGEPWSISAQTRCRQWNPGGWGDWSSWSLSYEGDGASAWVWESDANNSVEDRRTQGVVYFPELRGMGFNKGQITIEAKNSSGENSPGMNATWIVAVNCSRATALVWIEMIESDALATGPDRLDSDEENPITVRIKNNNTSEWSTYYTGRIEVRYH</sequence>
<name>A0A1F2WFJ3_9ACTN</name>
<proteinExistence type="predicted"/>
<reference evidence="1 2" key="1">
    <citation type="journal article" date="2016" name="Nat. Commun.">
        <title>Thousands of microbial genomes shed light on interconnected biogeochemical processes in an aquifer system.</title>
        <authorList>
            <person name="Anantharaman K."/>
            <person name="Brown C.T."/>
            <person name="Hug L.A."/>
            <person name="Sharon I."/>
            <person name="Castelle C.J."/>
            <person name="Probst A.J."/>
            <person name="Thomas B.C."/>
            <person name="Singh A."/>
            <person name="Wilkins M.J."/>
            <person name="Karaoz U."/>
            <person name="Brodie E.L."/>
            <person name="Williams K.H."/>
            <person name="Hubbard S.S."/>
            <person name="Banfield J.F."/>
        </authorList>
    </citation>
    <scope>NUCLEOTIDE SEQUENCE [LARGE SCALE GENOMIC DNA]</scope>
</reference>
<dbReference type="AlphaFoldDB" id="A0A1F2WFJ3"/>
<evidence type="ECO:0008006" key="3">
    <source>
        <dbReference type="Google" id="ProtNLM"/>
    </source>
</evidence>
<evidence type="ECO:0000313" key="2">
    <source>
        <dbReference type="Proteomes" id="UP000177876"/>
    </source>
</evidence>
<comment type="caution">
    <text evidence="1">The sequence shown here is derived from an EMBL/GenBank/DDBJ whole genome shotgun (WGS) entry which is preliminary data.</text>
</comment>
<dbReference type="STRING" id="1797197.A2Y75_05485"/>
<gene>
    <name evidence="1" type="ORF">A2Y75_05485</name>
</gene>
<evidence type="ECO:0000313" key="1">
    <source>
        <dbReference type="EMBL" id="OFW55638.1"/>
    </source>
</evidence>
<accession>A0A1F2WFJ3</accession>
<organism evidence="1 2">
    <name type="scientific">Candidatus Solincola sediminis</name>
    <dbReference type="NCBI Taxonomy" id="1797199"/>
    <lineage>
        <taxon>Bacteria</taxon>
        <taxon>Bacillati</taxon>
        <taxon>Actinomycetota</taxon>
        <taxon>Candidatus Geothermincolia</taxon>
        <taxon>Candidatus Geothermincolales</taxon>
        <taxon>Candidatus Geothermincolaceae</taxon>
        <taxon>Candidatus Solincola</taxon>
    </lineage>
</organism>
<protein>
    <recommendedName>
        <fullName evidence="3">Prepilin-type N-terminal cleavage/methylation domain-containing protein</fullName>
    </recommendedName>
</protein>